<dbReference type="AlphaFoldDB" id="E4NJ32"/>
<dbReference type="PATRIC" id="fig|452652.3.peg.7265"/>
<evidence type="ECO:0000256" key="1">
    <source>
        <dbReference type="SAM" id="MobiDB-lite"/>
    </source>
</evidence>
<proteinExistence type="predicted"/>
<organism evidence="2 3">
    <name type="scientific">Kitasatospora setae (strain ATCC 33774 / DSM 43861 / JCM 3304 / KCC A-0304 / NBRC 14216 / KM-6054)</name>
    <name type="common">Streptomyces setae</name>
    <dbReference type="NCBI Taxonomy" id="452652"/>
    <lineage>
        <taxon>Bacteria</taxon>
        <taxon>Bacillati</taxon>
        <taxon>Actinomycetota</taxon>
        <taxon>Actinomycetes</taxon>
        <taxon>Kitasatosporales</taxon>
        <taxon>Streptomycetaceae</taxon>
        <taxon>Kitasatospora</taxon>
    </lineage>
</organism>
<protein>
    <submittedName>
        <fullName evidence="2">Uncharacterized protein</fullName>
    </submittedName>
</protein>
<dbReference type="EMBL" id="AP010968">
    <property type="protein sequence ID" value="BAJ32980.1"/>
    <property type="molecule type" value="Genomic_DNA"/>
</dbReference>
<gene>
    <name evidence="2" type="ordered locus">KSE_72250</name>
</gene>
<dbReference type="Proteomes" id="UP000007076">
    <property type="component" value="Chromosome"/>
</dbReference>
<dbReference type="HOGENOM" id="CLU_130437_0_0_11"/>
<name>E4NJ32_KITSK</name>
<dbReference type="KEGG" id="ksk:KSE_72250"/>
<feature type="region of interest" description="Disordered" evidence="1">
    <location>
        <begin position="1"/>
        <end position="22"/>
    </location>
</feature>
<reference evidence="2 3" key="1">
    <citation type="journal article" date="2010" name="DNA Res.">
        <title>Genome sequence of Kitasatospora setae NBRC 14216T: an evolutionary snapshot of the family Streptomycetaceae.</title>
        <authorList>
            <person name="Ichikawa N."/>
            <person name="Oguchi A."/>
            <person name="Ikeda H."/>
            <person name="Ishikawa J."/>
            <person name="Kitani S."/>
            <person name="Watanabe Y."/>
            <person name="Nakamura S."/>
            <person name="Katano Y."/>
            <person name="Kishi E."/>
            <person name="Sasagawa M."/>
            <person name="Ankai A."/>
            <person name="Fukui S."/>
            <person name="Hashimoto Y."/>
            <person name="Kamata S."/>
            <person name="Otoguro M."/>
            <person name="Tanikawa S."/>
            <person name="Nihira T."/>
            <person name="Horinouchi S."/>
            <person name="Ohnishi Y."/>
            <person name="Hayakawa M."/>
            <person name="Kuzuyama T."/>
            <person name="Arisawa A."/>
            <person name="Nomoto F."/>
            <person name="Miura H."/>
            <person name="Takahashi Y."/>
            <person name="Fujita N."/>
        </authorList>
    </citation>
    <scope>NUCLEOTIDE SEQUENCE [LARGE SCALE GENOMIC DNA]</scope>
    <source>
        <strain evidence="3">ATCC 33774 / DSM 43861 / JCM 3304 / KCC A-0304 / NBRC 14216 / KM-6054</strain>
    </source>
</reference>
<evidence type="ECO:0000313" key="2">
    <source>
        <dbReference type="EMBL" id="BAJ32980.1"/>
    </source>
</evidence>
<keyword evidence="3" id="KW-1185">Reference proteome</keyword>
<evidence type="ECO:0000313" key="3">
    <source>
        <dbReference type="Proteomes" id="UP000007076"/>
    </source>
</evidence>
<dbReference type="RefSeq" id="WP_014140271.1">
    <property type="nucleotide sequence ID" value="NC_016109.1"/>
</dbReference>
<accession>E4NJ32</accession>
<sequence>MRLEESQDFRETRSSEARGEARREIKAARQALGALLTARRGAPEDVELRDHLDITCSALRAPAPLGTLCAVAGPMPLRHLPGTGRWAGLAIGQAAPEFPITLLLAVGETSALAPKAPGEG</sequence>